<protein>
    <submittedName>
        <fullName evidence="2">Uncharacterized protein</fullName>
    </submittedName>
</protein>
<reference evidence="2" key="1">
    <citation type="submission" date="2021-10" db="EMBL/GenBank/DDBJ databases">
        <title>Melipona bicolor Genome sequencing and assembly.</title>
        <authorList>
            <person name="Araujo N.S."/>
            <person name="Arias M.C."/>
        </authorList>
    </citation>
    <scope>NUCLEOTIDE SEQUENCE</scope>
    <source>
        <strain evidence="2">USP_2M_L1-L4_2017</strain>
        <tissue evidence="2">Whole body</tissue>
    </source>
</reference>
<gene>
    <name evidence="2" type="ORF">K0M31_020331</name>
</gene>
<dbReference type="EMBL" id="JAHYIQ010000009">
    <property type="protein sequence ID" value="KAK1129201.1"/>
    <property type="molecule type" value="Genomic_DNA"/>
</dbReference>
<evidence type="ECO:0000256" key="1">
    <source>
        <dbReference type="SAM" id="MobiDB-lite"/>
    </source>
</evidence>
<feature type="region of interest" description="Disordered" evidence="1">
    <location>
        <begin position="50"/>
        <end position="73"/>
    </location>
</feature>
<dbReference type="AlphaFoldDB" id="A0AA40G180"/>
<evidence type="ECO:0000313" key="3">
    <source>
        <dbReference type="Proteomes" id="UP001177670"/>
    </source>
</evidence>
<organism evidence="2 3">
    <name type="scientific">Melipona bicolor</name>
    <dbReference type="NCBI Taxonomy" id="60889"/>
    <lineage>
        <taxon>Eukaryota</taxon>
        <taxon>Metazoa</taxon>
        <taxon>Ecdysozoa</taxon>
        <taxon>Arthropoda</taxon>
        <taxon>Hexapoda</taxon>
        <taxon>Insecta</taxon>
        <taxon>Pterygota</taxon>
        <taxon>Neoptera</taxon>
        <taxon>Endopterygota</taxon>
        <taxon>Hymenoptera</taxon>
        <taxon>Apocrita</taxon>
        <taxon>Aculeata</taxon>
        <taxon>Apoidea</taxon>
        <taxon>Anthophila</taxon>
        <taxon>Apidae</taxon>
        <taxon>Melipona</taxon>
    </lineage>
</organism>
<feature type="non-terminal residue" evidence="2">
    <location>
        <position position="73"/>
    </location>
</feature>
<accession>A0AA40G180</accession>
<comment type="caution">
    <text evidence="2">The sequence shown here is derived from an EMBL/GenBank/DDBJ whole genome shotgun (WGS) entry which is preliminary data.</text>
</comment>
<sequence>MASKKDNWKTVITCLKFPGGGFLLRNFTRRRRNCEAYCLHRWENWSRKAATMQEERGKARTSARTSSTNFQGN</sequence>
<feature type="compositionally biased region" description="Polar residues" evidence="1">
    <location>
        <begin position="62"/>
        <end position="73"/>
    </location>
</feature>
<dbReference type="Proteomes" id="UP001177670">
    <property type="component" value="Unassembled WGS sequence"/>
</dbReference>
<proteinExistence type="predicted"/>
<name>A0AA40G180_9HYME</name>
<keyword evidence="3" id="KW-1185">Reference proteome</keyword>
<evidence type="ECO:0000313" key="2">
    <source>
        <dbReference type="EMBL" id="KAK1129201.1"/>
    </source>
</evidence>